<evidence type="ECO:0000313" key="2">
    <source>
        <dbReference type="EMBL" id="MBD1549791.1"/>
    </source>
</evidence>
<dbReference type="RefSeq" id="WP_190294464.1">
    <property type="nucleotide sequence ID" value="NZ_JABFCZ010000087.1"/>
</dbReference>
<evidence type="ECO:0000259" key="1">
    <source>
        <dbReference type="Pfam" id="PF01548"/>
    </source>
</evidence>
<reference evidence="2" key="1">
    <citation type="submission" date="2020-05" db="EMBL/GenBank/DDBJ databases">
        <title>Identification of trans-AT polyketide cluster in two marine bacteria, producers of a novel glutaramide-containing polyketide sesbanimide D and analogs.</title>
        <authorList>
            <person name="Kacar D."/>
            <person name="Rodriguez P."/>
            <person name="Canedo L."/>
            <person name="Gonzalez E."/>
            <person name="Galan B."/>
            <person name="De La Calle F."/>
            <person name="Garcia J.L."/>
        </authorList>
    </citation>
    <scope>NUCLEOTIDE SEQUENCE</scope>
    <source>
        <strain evidence="2">PHM038</strain>
    </source>
</reference>
<feature type="domain" description="Transposase IS110-like N-terminal" evidence="1">
    <location>
        <begin position="6"/>
        <end position="144"/>
    </location>
</feature>
<feature type="non-terminal residue" evidence="2">
    <location>
        <position position="206"/>
    </location>
</feature>
<comment type="caution">
    <text evidence="2">The sequence shown here is derived from an EMBL/GenBank/DDBJ whole genome shotgun (WGS) entry which is preliminary data.</text>
</comment>
<evidence type="ECO:0000313" key="3">
    <source>
        <dbReference type="Proteomes" id="UP000598467"/>
    </source>
</evidence>
<dbReference type="NCBIfam" id="NF033542">
    <property type="entry name" value="transpos_IS110"/>
    <property type="match status" value="1"/>
</dbReference>
<dbReference type="AlphaFoldDB" id="A0A926P6N8"/>
<gene>
    <name evidence="2" type="ORF">HK439_26425</name>
</gene>
<organism evidence="2 3">
    <name type="scientific">Roseibium aggregatum</name>
    <dbReference type="NCBI Taxonomy" id="187304"/>
    <lineage>
        <taxon>Bacteria</taxon>
        <taxon>Pseudomonadati</taxon>
        <taxon>Pseudomonadota</taxon>
        <taxon>Alphaproteobacteria</taxon>
        <taxon>Hyphomicrobiales</taxon>
        <taxon>Stappiaceae</taxon>
        <taxon>Roseibium</taxon>
    </lineage>
</organism>
<dbReference type="EMBL" id="JABFCZ010000087">
    <property type="protein sequence ID" value="MBD1549791.1"/>
    <property type="molecule type" value="Genomic_DNA"/>
</dbReference>
<name>A0A926P6N8_9HYPH</name>
<accession>A0A926P6N8</accession>
<dbReference type="PANTHER" id="PTHR33055:SF3">
    <property type="entry name" value="PUTATIVE TRANSPOSASE FOR IS117-RELATED"/>
    <property type="match status" value="1"/>
</dbReference>
<dbReference type="Proteomes" id="UP000598467">
    <property type="component" value="Unassembled WGS sequence"/>
</dbReference>
<sequence>MSIFVLGIDLGKNVCSLVGLDEAGAVVLRRRLRRDAVTEFVGSLPACIVAMEACCGAHYLGRVLGSAGHTIRLMSPEYVRPYVKANKNDDRDAEAIAEAATRPTMRFVPVKSEAQSDIQALHRARSRLVAERTALINHLRALLLERGIVAAQGRKRLEAQLEVFADEDDPRLSSRMRLLVEDLRAEWRSLDMRVAAFDKEFVAMAR</sequence>
<dbReference type="GO" id="GO:0004803">
    <property type="term" value="F:transposase activity"/>
    <property type="evidence" value="ECO:0007669"/>
    <property type="project" value="InterPro"/>
</dbReference>
<protein>
    <submittedName>
        <fullName evidence="2">IS110 family transposase</fullName>
    </submittedName>
</protein>
<dbReference type="InterPro" id="IPR002525">
    <property type="entry name" value="Transp_IS110-like_N"/>
</dbReference>
<proteinExistence type="predicted"/>
<dbReference type="GO" id="GO:0003677">
    <property type="term" value="F:DNA binding"/>
    <property type="evidence" value="ECO:0007669"/>
    <property type="project" value="InterPro"/>
</dbReference>
<dbReference type="Pfam" id="PF01548">
    <property type="entry name" value="DEDD_Tnp_IS110"/>
    <property type="match status" value="1"/>
</dbReference>
<dbReference type="InterPro" id="IPR047650">
    <property type="entry name" value="Transpos_IS110"/>
</dbReference>
<dbReference type="PANTHER" id="PTHR33055">
    <property type="entry name" value="TRANSPOSASE FOR INSERTION SEQUENCE ELEMENT IS1111A"/>
    <property type="match status" value="1"/>
</dbReference>
<dbReference type="GO" id="GO:0006313">
    <property type="term" value="P:DNA transposition"/>
    <property type="evidence" value="ECO:0007669"/>
    <property type="project" value="InterPro"/>
</dbReference>